<name>A0A409X6B1_PSICY</name>
<protein>
    <submittedName>
        <fullName evidence="1">Uncharacterized protein</fullName>
    </submittedName>
</protein>
<gene>
    <name evidence="1" type="ORF">CVT25_005640</name>
</gene>
<accession>A0A409X6B1</accession>
<comment type="caution">
    <text evidence="1">The sequence shown here is derived from an EMBL/GenBank/DDBJ whole genome shotgun (WGS) entry which is preliminary data.</text>
</comment>
<evidence type="ECO:0000313" key="1">
    <source>
        <dbReference type="EMBL" id="PPQ86338.1"/>
    </source>
</evidence>
<evidence type="ECO:0000313" key="2">
    <source>
        <dbReference type="Proteomes" id="UP000283269"/>
    </source>
</evidence>
<dbReference type="InParanoid" id="A0A409X6B1"/>
<dbReference type="AlphaFoldDB" id="A0A409X6B1"/>
<dbReference type="Proteomes" id="UP000283269">
    <property type="component" value="Unassembled WGS sequence"/>
</dbReference>
<proteinExistence type="predicted"/>
<sequence length="145" mass="16082">MPLREAHSKSTLKSRSLPFLYTQHWLFFDKTRGNIPCLLAPPPSPHQGRVLALYNNRASQRCLDLFAAALLDRFEFKACKSSIAFTVLEGEGQLSTVALARAPGLTLTRCSPRNVSCLKFLLDQAGSKATTISKILSTTQHLRTH</sequence>
<keyword evidence="2" id="KW-1185">Reference proteome</keyword>
<organism evidence="1 2">
    <name type="scientific">Psilocybe cyanescens</name>
    <dbReference type="NCBI Taxonomy" id="93625"/>
    <lineage>
        <taxon>Eukaryota</taxon>
        <taxon>Fungi</taxon>
        <taxon>Dikarya</taxon>
        <taxon>Basidiomycota</taxon>
        <taxon>Agaricomycotina</taxon>
        <taxon>Agaricomycetes</taxon>
        <taxon>Agaricomycetidae</taxon>
        <taxon>Agaricales</taxon>
        <taxon>Agaricineae</taxon>
        <taxon>Strophariaceae</taxon>
        <taxon>Psilocybe</taxon>
    </lineage>
</organism>
<dbReference type="EMBL" id="NHYD01002515">
    <property type="protein sequence ID" value="PPQ86338.1"/>
    <property type="molecule type" value="Genomic_DNA"/>
</dbReference>
<reference evidence="1 2" key="1">
    <citation type="journal article" date="2018" name="Evol. Lett.">
        <title>Horizontal gene cluster transfer increased hallucinogenic mushroom diversity.</title>
        <authorList>
            <person name="Reynolds H.T."/>
            <person name="Vijayakumar V."/>
            <person name="Gluck-Thaler E."/>
            <person name="Korotkin H.B."/>
            <person name="Matheny P.B."/>
            <person name="Slot J.C."/>
        </authorList>
    </citation>
    <scope>NUCLEOTIDE SEQUENCE [LARGE SCALE GENOMIC DNA]</scope>
    <source>
        <strain evidence="1 2">2631</strain>
    </source>
</reference>